<proteinExistence type="predicted"/>
<dbReference type="EMBL" id="NGLE02000001">
    <property type="protein sequence ID" value="MEI5993296.1"/>
    <property type="molecule type" value="Genomic_DNA"/>
</dbReference>
<dbReference type="EMBL" id="NGLE01000004">
    <property type="protein sequence ID" value="OTO05939.1"/>
    <property type="molecule type" value="Genomic_DNA"/>
</dbReference>
<dbReference type="InterPro" id="IPR027994">
    <property type="entry name" value="WxL_dom"/>
</dbReference>
<evidence type="ECO:0000313" key="5">
    <source>
        <dbReference type="Proteomes" id="UP000195139"/>
    </source>
</evidence>
<dbReference type="STRING" id="1834181.A5880_003114"/>
<name>A0A242C707_9ENTE</name>
<evidence type="ECO:0000259" key="2">
    <source>
        <dbReference type="Pfam" id="PF13731"/>
    </source>
</evidence>
<dbReference type="AlphaFoldDB" id="A0A242C707"/>
<organism evidence="4">
    <name type="scientific">Candidatus Enterococcus mansonii</name>
    <dbReference type="NCBI Taxonomy" id="1834181"/>
    <lineage>
        <taxon>Bacteria</taxon>
        <taxon>Bacillati</taxon>
        <taxon>Bacillota</taxon>
        <taxon>Bacilli</taxon>
        <taxon>Lactobacillales</taxon>
        <taxon>Enterococcaceae</taxon>
        <taxon>Enterococcus</taxon>
    </lineage>
</organism>
<feature type="region of interest" description="Disordered" evidence="1">
    <location>
        <begin position="44"/>
        <end position="74"/>
    </location>
</feature>
<accession>A0A242C707</accession>
<evidence type="ECO:0000313" key="3">
    <source>
        <dbReference type="EMBL" id="MEI5993296.1"/>
    </source>
</evidence>
<comment type="caution">
    <text evidence="4">The sequence shown here is derived from an EMBL/GenBank/DDBJ whole genome shotgun (WGS) entry which is preliminary data.</text>
</comment>
<gene>
    <name evidence="3" type="ORF">A5880_000837</name>
    <name evidence="4" type="ORF">A5880_003114</name>
</gene>
<evidence type="ECO:0000256" key="1">
    <source>
        <dbReference type="SAM" id="MobiDB-lite"/>
    </source>
</evidence>
<feature type="domain" description="WxL" evidence="2">
    <location>
        <begin position="31"/>
        <end position="244"/>
    </location>
</feature>
<dbReference type="OrthoDB" id="2339326at2"/>
<protein>
    <recommendedName>
        <fullName evidence="2">WxL domain-containing protein</fullName>
    </recommendedName>
</protein>
<dbReference type="Pfam" id="PF13731">
    <property type="entry name" value="WxL"/>
    <property type="match status" value="1"/>
</dbReference>
<dbReference type="RefSeq" id="WP_086331940.1">
    <property type="nucleotide sequence ID" value="NZ_NGLE02000001.1"/>
</dbReference>
<keyword evidence="5" id="KW-1185">Reference proteome</keyword>
<reference evidence="4" key="1">
    <citation type="submission" date="2017-05" db="EMBL/GenBank/DDBJ databases">
        <title>The Genome Sequence of Enterococcus sp. 4G2_DIV0659.</title>
        <authorList>
            <consortium name="The Broad Institute Genomics Platform"/>
            <consortium name="The Broad Institute Genomic Center for Infectious Diseases"/>
            <person name="Earl A."/>
            <person name="Manson A."/>
            <person name="Schwartman J."/>
            <person name="Gilmore M."/>
            <person name="Abouelleil A."/>
            <person name="Cao P."/>
            <person name="Chapman S."/>
            <person name="Cusick C."/>
            <person name="Shea T."/>
            <person name="Young S."/>
            <person name="Neafsey D."/>
            <person name="Nusbaum C."/>
            <person name="Birren B."/>
        </authorList>
    </citation>
    <scope>NUCLEOTIDE SEQUENCE [LARGE SCALE GENOMIC DNA]</scope>
    <source>
        <strain evidence="4">4G2_DIV0659</strain>
    </source>
</reference>
<sequence length="245" mass="25540">MKKILSSLSTVAALVSLGFVGGVVGEAVSVGSLTSNADITFSQDTTITSPVNPLDPTEPVTPNPDDPHQTGTGGPLSLDYISNFHFGTKVIQTDDVTYYAQMDQVQNSLSTLISVPNYAQVTDKRGLNLGWKLTVKQNGQFKTADTTPAVLDNAEMSFVAATPNSTELISLAPTTVPVTLDPTGASSSPVATALLSKGMGTWTLAFGTGANASQGVKLMVPNATAKVANSQYKTTLTWTLNDSPL</sequence>
<reference evidence="3 5" key="2">
    <citation type="submission" date="2018-07" db="EMBL/GenBank/DDBJ databases">
        <title>The Genome Sequence of Enterococcus sp. DIV0659b.</title>
        <authorList>
            <consortium name="The Broad Institute Genomics Platform"/>
            <consortium name="The Broad Institute Genomic Center for Infectious Diseases"/>
            <person name="Earl A."/>
            <person name="Manson A."/>
            <person name="Schwartman J."/>
            <person name="Gilmore M."/>
            <person name="Abouelleil A."/>
            <person name="Cao P."/>
            <person name="Chapman S."/>
            <person name="Cusick C."/>
            <person name="Shea T."/>
            <person name="Young S."/>
            <person name="Neafsey D."/>
            <person name="Nusbaum C."/>
            <person name="Birren B."/>
        </authorList>
    </citation>
    <scope>NUCLEOTIDE SEQUENCE [LARGE SCALE GENOMIC DNA]</scope>
    <source>
        <strain evidence="3 5">4G2_DIV0659</strain>
    </source>
</reference>
<evidence type="ECO:0000313" key="4">
    <source>
        <dbReference type="EMBL" id="OTO05939.1"/>
    </source>
</evidence>
<dbReference type="Proteomes" id="UP000195139">
    <property type="component" value="Unassembled WGS sequence"/>
</dbReference>